<dbReference type="Proteomes" id="UP001151760">
    <property type="component" value="Unassembled WGS sequence"/>
</dbReference>
<reference evidence="2" key="2">
    <citation type="submission" date="2022-01" db="EMBL/GenBank/DDBJ databases">
        <authorList>
            <person name="Yamashiro T."/>
            <person name="Shiraishi A."/>
            <person name="Satake H."/>
            <person name="Nakayama K."/>
        </authorList>
    </citation>
    <scope>NUCLEOTIDE SEQUENCE</scope>
</reference>
<proteinExistence type="predicted"/>
<evidence type="ECO:0000256" key="1">
    <source>
        <dbReference type="SAM" id="MobiDB-lite"/>
    </source>
</evidence>
<feature type="region of interest" description="Disordered" evidence="1">
    <location>
        <begin position="266"/>
        <end position="310"/>
    </location>
</feature>
<gene>
    <name evidence="2" type="ORF">Tco_0990496</name>
</gene>
<comment type="caution">
    <text evidence="2">The sequence shown here is derived from an EMBL/GenBank/DDBJ whole genome shotgun (WGS) entry which is preliminary data.</text>
</comment>
<organism evidence="2 3">
    <name type="scientific">Tanacetum coccineum</name>
    <dbReference type="NCBI Taxonomy" id="301880"/>
    <lineage>
        <taxon>Eukaryota</taxon>
        <taxon>Viridiplantae</taxon>
        <taxon>Streptophyta</taxon>
        <taxon>Embryophyta</taxon>
        <taxon>Tracheophyta</taxon>
        <taxon>Spermatophyta</taxon>
        <taxon>Magnoliopsida</taxon>
        <taxon>eudicotyledons</taxon>
        <taxon>Gunneridae</taxon>
        <taxon>Pentapetalae</taxon>
        <taxon>asterids</taxon>
        <taxon>campanulids</taxon>
        <taxon>Asterales</taxon>
        <taxon>Asteraceae</taxon>
        <taxon>Asteroideae</taxon>
        <taxon>Anthemideae</taxon>
        <taxon>Anthemidinae</taxon>
        <taxon>Tanacetum</taxon>
    </lineage>
</organism>
<protein>
    <submittedName>
        <fullName evidence="2">Uncharacterized protein</fullName>
    </submittedName>
</protein>
<feature type="compositionally biased region" description="Polar residues" evidence="1">
    <location>
        <begin position="275"/>
        <end position="292"/>
    </location>
</feature>
<name>A0ABQ5EX07_9ASTR</name>
<keyword evidence="3" id="KW-1185">Reference proteome</keyword>
<feature type="region of interest" description="Disordered" evidence="1">
    <location>
        <begin position="172"/>
        <end position="222"/>
    </location>
</feature>
<feature type="compositionally biased region" description="Basic and acidic residues" evidence="1">
    <location>
        <begin position="199"/>
        <end position="222"/>
    </location>
</feature>
<reference evidence="2" key="1">
    <citation type="journal article" date="2022" name="Int. J. Mol. Sci.">
        <title>Draft Genome of Tanacetum Coccineum: Genomic Comparison of Closely Related Tanacetum-Family Plants.</title>
        <authorList>
            <person name="Yamashiro T."/>
            <person name="Shiraishi A."/>
            <person name="Nakayama K."/>
            <person name="Satake H."/>
        </authorList>
    </citation>
    <scope>NUCLEOTIDE SEQUENCE</scope>
</reference>
<evidence type="ECO:0000313" key="3">
    <source>
        <dbReference type="Proteomes" id="UP001151760"/>
    </source>
</evidence>
<accession>A0ABQ5EX07</accession>
<dbReference type="EMBL" id="BQNB010016757">
    <property type="protein sequence ID" value="GJT55442.1"/>
    <property type="molecule type" value="Genomic_DNA"/>
</dbReference>
<evidence type="ECO:0000313" key="2">
    <source>
        <dbReference type="EMBL" id="GJT55442.1"/>
    </source>
</evidence>
<sequence length="508" mass="58274">MKDTSSSCSDLEEQQTQQIQDKAKKSCMVFFRQLHLHLKLLSNNDLKGTRTECGFKHAFMTLFGQDVETFTGTIFLNMNQLEKQLDKEEFQEIGSMAAFIVLETPFQMFIKSRIYLDNEYVIMTRNYFLEYTQLEILEFRDTLIQHMESVKKSIDKRALHKREYDSWVNERQMQTTEEKVDTSKALDASLVDTKSSGTESKKQDTSSRSGNDAHADDADIKPMYDEEQMDEGNRFYNKEKGFAIAPGSSRYSSNNMVHNHYLEEAKKQTHEIGRNSKTSVMPSARSQSTANGSKPKPRINNQKSRYWPASKSSCVTTKTVSIAEHSRISRNFSDSKHFVCLTCQKCVFNANHDHCVTKFLNEVNSRAKVLSNKTTNRNKPVKQTSFAKKPERQIPKGHRFSIKKTSVVHEKKMTPRSCLRWKSTGKIFKTVGLWWVPTRKIFTSSTTKVDSKPTNGSNEDITNQYECEQTLDVSAGTLNISVGTSFNLKKEGLRVWLLKRLISQKPGL</sequence>